<evidence type="ECO:0000256" key="4">
    <source>
        <dbReference type="ARBA" id="ARBA00022795"/>
    </source>
</evidence>
<keyword evidence="5" id="KW-0805">Transcription regulation</keyword>
<dbReference type="InterPro" id="IPR035890">
    <property type="entry name" value="Anti-sigma-28_factor_FlgM_sf"/>
</dbReference>
<protein>
    <recommendedName>
        <fullName evidence="2">Negative regulator of flagellin synthesis</fullName>
    </recommendedName>
</protein>
<comment type="similarity">
    <text evidence="1">Belongs to the FlgM family.</text>
</comment>
<accession>A0A3P3ZMU3</accession>
<keyword evidence="6" id="KW-0804">Transcription</keyword>
<evidence type="ECO:0000256" key="3">
    <source>
        <dbReference type="ARBA" id="ARBA00022491"/>
    </source>
</evidence>
<feature type="region of interest" description="Disordered" evidence="7">
    <location>
        <begin position="1"/>
        <end position="54"/>
    </location>
</feature>
<dbReference type="GO" id="GO:0044781">
    <property type="term" value="P:bacterial-type flagellum organization"/>
    <property type="evidence" value="ECO:0007669"/>
    <property type="project" value="UniProtKB-KW"/>
</dbReference>
<feature type="compositionally biased region" description="Low complexity" evidence="7">
    <location>
        <begin position="21"/>
        <end position="54"/>
    </location>
</feature>
<evidence type="ECO:0000256" key="7">
    <source>
        <dbReference type="SAM" id="MobiDB-lite"/>
    </source>
</evidence>
<name>A0A3P3ZMU3_9ZZZZ</name>
<evidence type="ECO:0000313" key="9">
    <source>
        <dbReference type="EMBL" id="VAY87239.1"/>
    </source>
</evidence>
<gene>
    <name evidence="9" type="ORF">CARN8_1830007</name>
</gene>
<keyword evidence="4" id="KW-1005">Bacterial flagellum biogenesis</keyword>
<evidence type="ECO:0000256" key="1">
    <source>
        <dbReference type="ARBA" id="ARBA00005322"/>
    </source>
</evidence>
<dbReference type="AlphaFoldDB" id="A0A3P3ZMU3"/>
<dbReference type="SUPFAM" id="SSF101498">
    <property type="entry name" value="Anti-sigma factor FlgM"/>
    <property type="match status" value="1"/>
</dbReference>
<evidence type="ECO:0000256" key="6">
    <source>
        <dbReference type="ARBA" id="ARBA00023163"/>
    </source>
</evidence>
<dbReference type="Pfam" id="PF04316">
    <property type="entry name" value="FlgM"/>
    <property type="match status" value="1"/>
</dbReference>
<dbReference type="NCBIfam" id="TIGR03824">
    <property type="entry name" value="FlgM_jcvi"/>
    <property type="match status" value="1"/>
</dbReference>
<reference evidence="9" key="1">
    <citation type="submission" date="2018-10" db="EMBL/GenBank/DDBJ databases">
        <authorList>
            <person name="Plewniak F."/>
        </authorList>
    </citation>
    <scope>NUCLEOTIDE SEQUENCE</scope>
</reference>
<sequence>MKIDKPVKSAPPTPIQGGSGRTSSASAPSSSSAQGARTTGEASTAASGAASGTTVHIGGTATQLKATIAATSSVDLSKVAAVRQAISEGRFQVNAHAVASGLIASVKSLIQASGH</sequence>
<keyword evidence="3" id="KW-0678">Repressor</keyword>
<evidence type="ECO:0000256" key="5">
    <source>
        <dbReference type="ARBA" id="ARBA00023015"/>
    </source>
</evidence>
<dbReference type="GO" id="GO:0045892">
    <property type="term" value="P:negative regulation of DNA-templated transcription"/>
    <property type="evidence" value="ECO:0007669"/>
    <property type="project" value="InterPro"/>
</dbReference>
<feature type="domain" description="Anti-sigma-28 factor FlgM C-terminal" evidence="8">
    <location>
        <begin position="55"/>
        <end position="103"/>
    </location>
</feature>
<organism evidence="9">
    <name type="scientific">mine drainage metagenome</name>
    <dbReference type="NCBI Taxonomy" id="410659"/>
    <lineage>
        <taxon>unclassified sequences</taxon>
        <taxon>metagenomes</taxon>
        <taxon>ecological metagenomes</taxon>
    </lineage>
</organism>
<evidence type="ECO:0000256" key="2">
    <source>
        <dbReference type="ARBA" id="ARBA00017823"/>
    </source>
</evidence>
<dbReference type="EMBL" id="UOYP01000094">
    <property type="protein sequence ID" value="VAY87239.1"/>
    <property type="molecule type" value="Genomic_DNA"/>
</dbReference>
<dbReference type="InterPro" id="IPR031316">
    <property type="entry name" value="FlgM_C"/>
</dbReference>
<proteinExistence type="inferred from homology"/>
<evidence type="ECO:0000259" key="8">
    <source>
        <dbReference type="Pfam" id="PF04316"/>
    </source>
</evidence>
<dbReference type="InterPro" id="IPR007412">
    <property type="entry name" value="FlgM"/>
</dbReference>